<protein>
    <recommendedName>
        <fullName evidence="2">Photosynthesis system II assembly factor Ycf48/Hcf136-like domain-containing protein</fullName>
    </recommendedName>
</protein>
<name>X0S9N4_9ZZZZ</name>
<dbReference type="AlphaFoldDB" id="X0S9N4"/>
<reference evidence="1" key="1">
    <citation type="journal article" date="2014" name="Front. Microbiol.">
        <title>High frequency of phylogenetically diverse reductive dehalogenase-homologous genes in deep subseafloor sedimentary metagenomes.</title>
        <authorList>
            <person name="Kawai M."/>
            <person name="Futagami T."/>
            <person name="Toyoda A."/>
            <person name="Takaki Y."/>
            <person name="Nishi S."/>
            <person name="Hori S."/>
            <person name="Arai W."/>
            <person name="Tsubouchi T."/>
            <person name="Morono Y."/>
            <person name="Uchiyama I."/>
            <person name="Ito T."/>
            <person name="Fujiyama A."/>
            <person name="Inagaki F."/>
            <person name="Takami H."/>
        </authorList>
    </citation>
    <scope>NUCLEOTIDE SEQUENCE</scope>
    <source>
        <strain evidence="1">Expedition CK06-06</strain>
    </source>
</reference>
<dbReference type="EMBL" id="BARS01007963">
    <property type="protein sequence ID" value="GAF71896.1"/>
    <property type="molecule type" value="Genomic_DNA"/>
</dbReference>
<proteinExistence type="predicted"/>
<sequence length="169" mass="18003">MKLFSIRCILWLTVIGIAGEGSGQLVKSEHFWLGVSSTAFGPTSNAINDILVVGDDVWFAAGGGLSRTGDNGETWMSYTHADGLGKGGVSAIDERNGVIWVATAFDTVVVEGETLPAGGGLSYSTDDGETWHWIPQPVDSRDEMAYSPTTTNVQNLTYDIALTDSAVWI</sequence>
<organism evidence="1">
    <name type="scientific">marine sediment metagenome</name>
    <dbReference type="NCBI Taxonomy" id="412755"/>
    <lineage>
        <taxon>unclassified sequences</taxon>
        <taxon>metagenomes</taxon>
        <taxon>ecological metagenomes</taxon>
    </lineage>
</organism>
<evidence type="ECO:0000313" key="1">
    <source>
        <dbReference type="EMBL" id="GAF71896.1"/>
    </source>
</evidence>
<feature type="non-terminal residue" evidence="1">
    <location>
        <position position="169"/>
    </location>
</feature>
<evidence type="ECO:0008006" key="2">
    <source>
        <dbReference type="Google" id="ProtNLM"/>
    </source>
</evidence>
<dbReference type="InterPro" id="IPR015943">
    <property type="entry name" value="WD40/YVTN_repeat-like_dom_sf"/>
</dbReference>
<dbReference type="Gene3D" id="2.130.10.10">
    <property type="entry name" value="YVTN repeat-like/Quinoprotein amine dehydrogenase"/>
    <property type="match status" value="1"/>
</dbReference>
<comment type="caution">
    <text evidence="1">The sequence shown here is derived from an EMBL/GenBank/DDBJ whole genome shotgun (WGS) entry which is preliminary data.</text>
</comment>
<accession>X0S9N4</accession>
<gene>
    <name evidence="1" type="ORF">S01H1_15260</name>
</gene>
<dbReference type="CDD" id="cd15482">
    <property type="entry name" value="Sialidase_non-viral"/>
    <property type="match status" value="1"/>
</dbReference>
<dbReference type="SUPFAM" id="SSF110296">
    <property type="entry name" value="Oligoxyloglucan reducing end-specific cellobiohydrolase"/>
    <property type="match status" value="1"/>
</dbReference>